<protein>
    <recommendedName>
        <fullName evidence="4">SHSP domain-containing protein</fullName>
    </recommendedName>
</protein>
<proteinExistence type="inferred from homology"/>
<feature type="region of interest" description="Disordered" evidence="3">
    <location>
        <begin position="241"/>
        <end position="354"/>
    </location>
</feature>
<accession>A0AA88YGS6</accession>
<dbReference type="AlphaFoldDB" id="A0AA88YGS6"/>
<dbReference type="GO" id="GO:0005737">
    <property type="term" value="C:cytoplasm"/>
    <property type="evidence" value="ECO:0007669"/>
    <property type="project" value="TreeGrafter"/>
</dbReference>
<dbReference type="PANTHER" id="PTHR45640:SF26">
    <property type="entry name" value="RE23625P"/>
    <property type="match status" value="1"/>
</dbReference>
<name>A0AA88YGS6_PINIB</name>
<evidence type="ECO:0000256" key="2">
    <source>
        <dbReference type="RuleBase" id="RU003616"/>
    </source>
</evidence>
<feature type="domain" description="SHSP" evidence="4">
    <location>
        <begin position="154"/>
        <end position="259"/>
    </location>
</feature>
<comment type="similarity">
    <text evidence="1 2">Belongs to the small heat shock protein (HSP20) family.</text>
</comment>
<dbReference type="EMBL" id="VSWD01000006">
    <property type="protein sequence ID" value="KAK3099178.1"/>
    <property type="molecule type" value="Genomic_DNA"/>
</dbReference>
<organism evidence="5 6">
    <name type="scientific">Pinctada imbricata</name>
    <name type="common">Atlantic pearl-oyster</name>
    <name type="synonym">Pinctada martensii</name>
    <dbReference type="NCBI Taxonomy" id="66713"/>
    <lineage>
        <taxon>Eukaryota</taxon>
        <taxon>Metazoa</taxon>
        <taxon>Spiralia</taxon>
        <taxon>Lophotrochozoa</taxon>
        <taxon>Mollusca</taxon>
        <taxon>Bivalvia</taxon>
        <taxon>Autobranchia</taxon>
        <taxon>Pteriomorphia</taxon>
        <taxon>Pterioida</taxon>
        <taxon>Pterioidea</taxon>
        <taxon>Pteriidae</taxon>
        <taxon>Pinctada</taxon>
    </lineage>
</organism>
<dbReference type="CDD" id="cd06526">
    <property type="entry name" value="metazoan_ACD"/>
    <property type="match status" value="1"/>
</dbReference>
<dbReference type="GO" id="GO:0042026">
    <property type="term" value="P:protein refolding"/>
    <property type="evidence" value="ECO:0007669"/>
    <property type="project" value="TreeGrafter"/>
</dbReference>
<dbReference type="PANTHER" id="PTHR45640">
    <property type="entry name" value="HEAT SHOCK PROTEIN HSP-12.2-RELATED"/>
    <property type="match status" value="1"/>
</dbReference>
<dbReference type="Pfam" id="PF00011">
    <property type="entry name" value="HSP20"/>
    <property type="match status" value="2"/>
</dbReference>
<evidence type="ECO:0000313" key="5">
    <source>
        <dbReference type="EMBL" id="KAK3099178.1"/>
    </source>
</evidence>
<keyword evidence="6" id="KW-1185">Reference proteome</keyword>
<dbReference type="SUPFAM" id="SSF49764">
    <property type="entry name" value="HSP20-like chaperones"/>
    <property type="match status" value="2"/>
</dbReference>
<dbReference type="GO" id="GO:0005634">
    <property type="term" value="C:nucleus"/>
    <property type="evidence" value="ECO:0007669"/>
    <property type="project" value="TreeGrafter"/>
</dbReference>
<reference evidence="5" key="1">
    <citation type="submission" date="2019-08" db="EMBL/GenBank/DDBJ databases">
        <title>The improved chromosome-level genome for the pearl oyster Pinctada fucata martensii using PacBio sequencing and Hi-C.</title>
        <authorList>
            <person name="Zheng Z."/>
        </authorList>
    </citation>
    <scope>NUCLEOTIDE SEQUENCE</scope>
    <source>
        <strain evidence="5">ZZ-2019</strain>
        <tissue evidence="5">Adductor muscle</tissue>
    </source>
</reference>
<evidence type="ECO:0000313" key="6">
    <source>
        <dbReference type="Proteomes" id="UP001186944"/>
    </source>
</evidence>
<feature type="compositionally biased region" description="Basic and acidic residues" evidence="3">
    <location>
        <begin position="280"/>
        <end position="300"/>
    </location>
</feature>
<evidence type="ECO:0000256" key="3">
    <source>
        <dbReference type="SAM" id="MobiDB-lite"/>
    </source>
</evidence>
<dbReference type="Gene3D" id="2.60.40.790">
    <property type="match status" value="2"/>
</dbReference>
<comment type="caution">
    <text evidence="5">The sequence shown here is derived from an EMBL/GenBank/DDBJ whole genome shotgun (WGS) entry which is preliminary data.</text>
</comment>
<gene>
    <name evidence="5" type="ORF">FSP39_000588</name>
</gene>
<dbReference type="PROSITE" id="PS01031">
    <property type="entry name" value="SHSP"/>
    <property type="match status" value="2"/>
</dbReference>
<feature type="compositionally biased region" description="Acidic residues" evidence="3">
    <location>
        <begin position="309"/>
        <end position="338"/>
    </location>
</feature>
<dbReference type="GO" id="GO:0051082">
    <property type="term" value="F:unfolded protein binding"/>
    <property type="evidence" value="ECO:0007669"/>
    <property type="project" value="TreeGrafter"/>
</dbReference>
<dbReference type="InterPro" id="IPR002068">
    <property type="entry name" value="A-crystallin/Hsp20_dom"/>
</dbReference>
<dbReference type="GO" id="GO:0009408">
    <property type="term" value="P:response to heat"/>
    <property type="evidence" value="ECO:0007669"/>
    <property type="project" value="TreeGrafter"/>
</dbReference>
<dbReference type="InterPro" id="IPR008978">
    <property type="entry name" value="HSP20-like_chaperone"/>
</dbReference>
<sequence length="354" mass="40380">MVYTLRIPVMPFHTRPVSKREPIYNDDAMLATLDLLKTLSCLQQLQEMNKKPEKWVKRIKIPQVDPESISLKVNGEKAHIRAVRETGDSENGETTEIRRTFVLPRTLDTEKIECKVSVNGILKLEAPFRIEETNENTVTNETRVKSELKEVQSHVKENDQKETEKEALPTVWNKKFCLKGFNKDTLKVSVRDNLITIEGEMKMSESDDSCLSMTKIISLPTNVAVDNLKCRITSEGTLELEAPIMHDGDDKNNPTVSNEMDQPVDPVSNDTLEEMPSEPKTSESEVRGTEDDSEEKKETDVTMLLADNNIEDNNTEDNNTEDNNIEDNTEDDEKETEGENPQTPEEFDIKRNEH</sequence>
<feature type="domain" description="SHSP" evidence="4">
    <location>
        <begin position="36"/>
        <end position="145"/>
    </location>
</feature>
<dbReference type="Proteomes" id="UP001186944">
    <property type="component" value="Unassembled WGS sequence"/>
</dbReference>
<evidence type="ECO:0000256" key="1">
    <source>
        <dbReference type="PROSITE-ProRule" id="PRU00285"/>
    </source>
</evidence>
<evidence type="ECO:0000259" key="4">
    <source>
        <dbReference type="PROSITE" id="PS01031"/>
    </source>
</evidence>
<dbReference type="InterPro" id="IPR001436">
    <property type="entry name" value="Alpha-crystallin/sHSP_animal"/>
</dbReference>